<dbReference type="Pfam" id="PF04055">
    <property type="entry name" value="Radical_SAM"/>
    <property type="match status" value="1"/>
</dbReference>
<dbReference type="GO" id="GO:0051539">
    <property type="term" value="F:4 iron, 4 sulfur cluster binding"/>
    <property type="evidence" value="ECO:0007669"/>
    <property type="project" value="UniProtKB-KW"/>
</dbReference>
<evidence type="ECO:0000256" key="6">
    <source>
        <dbReference type="ARBA" id="ARBA00023014"/>
    </source>
</evidence>
<reference evidence="8 9" key="1">
    <citation type="journal article" date="2012" name="J. Bacteriol.">
        <title>Complete genome sequences of Desulfosporosinus orientis DSM765T, Desulfosporosinus youngiae DSM17734T, Desulfosporosinus meridiei DSM13257T, and Desulfosporosinus acidiphilus DSM22704T.</title>
        <authorList>
            <person name="Pester M."/>
            <person name="Brambilla E."/>
            <person name="Alazard D."/>
            <person name="Rattei T."/>
            <person name="Weinmaier T."/>
            <person name="Han J."/>
            <person name="Lucas S."/>
            <person name="Lapidus A."/>
            <person name="Cheng J.F."/>
            <person name="Goodwin L."/>
            <person name="Pitluck S."/>
            <person name="Peters L."/>
            <person name="Ovchinnikova G."/>
            <person name="Teshima H."/>
            <person name="Detter J.C."/>
            <person name="Han C.S."/>
            <person name="Tapia R."/>
            <person name="Land M.L."/>
            <person name="Hauser L."/>
            <person name="Kyrpides N.C."/>
            <person name="Ivanova N.N."/>
            <person name="Pagani I."/>
            <person name="Huntmann M."/>
            <person name="Wei C.L."/>
            <person name="Davenport K.W."/>
            <person name="Daligault H."/>
            <person name="Chain P.S."/>
            <person name="Chen A."/>
            <person name="Mavromatis K."/>
            <person name="Markowitz V."/>
            <person name="Szeto E."/>
            <person name="Mikhailova N."/>
            <person name="Pati A."/>
            <person name="Wagner M."/>
            <person name="Woyke T."/>
            <person name="Ollivier B."/>
            <person name="Klenk H.P."/>
            <person name="Spring S."/>
            <person name="Loy A."/>
        </authorList>
    </citation>
    <scope>NUCLEOTIDE SEQUENCE [LARGE SCALE GENOMIC DNA]</scope>
    <source>
        <strain evidence="9">DSM 22704 / JCM 16185 / SJ4</strain>
    </source>
</reference>
<dbReference type="SFLD" id="SFLDF00301">
    <property type="entry name" value="2-iminoacetate_synthase_(ThiH)"/>
    <property type="match status" value="1"/>
</dbReference>
<evidence type="ECO:0000313" key="9">
    <source>
        <dbReference type="Proteomes" id="UP000002892"/>
    </source>
</evidence>
<dbReference type="SFLD" id="SFLDG01060">
    <property type="entry name" value="BATS_domain_containing"/>
    <property type="match status" value="1"/>
</dbReference>
<dbReference type="Pfam" id="PF06968">
    <property type="entry name" value="BATS"/>
    <property type="match status" value="1"/>
</dbReference>
<dbReference type="InterPro" id="IPR013785">
    <property type="entry name" value="Aldolase_TIM"/>
</dbReference>
<dbReference type="GO" id="GO:0005506">
    <property type="term" value="F:iron ion binding"/>
    <property type="evidence" value="ECO:0007669"/>
    <property type="project" value="InterPro"/>
</dbReference>
<keyword evidence="3" id="KW-0949">S-adenosyl-L-methionine</keyword>
<dbReference type="RefSeq" id="WP_014827432.1">
    <property type="nucleotide sequence ID" value="NC_018068.1"/>
</dbReference>
<dbReference type="GO" id="GO:0009228">
    <property type="term" value="P:thiamine biosynthetic process"/>
    <property type="evidence" value="ECO:0007669"/>
    <property type="project" value="InterPro"/>
</dbReference>
<keyword evidence="9" id="KW-1185">Reference proteome</keyword>
<dbReference type="PANTHER" id="PTHR43583">
    <property type="entry name" value="2-IMINOACETATE SYNTHASE"/>
    <property type="match status" value="1"/>
</dbReference>
<dbReference type="SFLD" id="SFLDS00029">
    <property type="entry name" value="Radical_SAM"/>
    <property type="match status" value="1"/>
</dbReference>
<feature type="domain" description="Biotin and thiamin synthesis-associated" evidence="7">
    <location>
        <begin position="255"/>
        <end position="359"/>
    </location>
</feature>
<dbReference type="Proteomes" id="UP000002892">
    <property type="component" value="Chromosome"/>
</dbReference>
<protein>
    <submittedName>
        <fullName evidence="8">Tyrosine lyase ThiH</fullName>
    </submittedName>
</protein>
<dbReference type="OrthoDB" id="9801120at2"/>
<evidence type="ECO:0000313" key="8">
    <source>
        <dbReference type="EMBL" id="AFM41434.1"/>
    </source>
</evidence>
<organism evidence="8 9">
    <name type="scientific">Desulfosporosinus acidiphilus (strain DSM 22704 / JCM 16185 / SJ4)</name>
    <dbReference type="NCBI Taxonomy" id="646529"/>
    <lineage>
        <taxon>Bacteria</taxon>
        <taxon>Bacillati</taxon>
        <taxon>Bacillota</taxon>
        <taxon>Clostridia</taxon>
        <taxon>Eubacteriales</taxon>
        <taxon>Desulfitobacteriaceae</taxon>
        <taxon>Desulfosporosinus</taxon>
    </lineage>
</organism>
<evidence type="ECO:0000256" key="2">
    <source>
        <dbReference type="ARBA" id="ARBA00022485"/>
    </source>
</evidence>
<dbReference type="EMBL" id="CP003639">
    <property type="protein sequence ID" value="AFM41434.1"/>
    <property type="molecule type" value="Genomic_DNA"/>
</dbReference>
<evidence type="ECO:0000256" key="4">
    <source>
        <dbReference type="ARBA" id="ARBA00022723"/>
    </source>
</evidence>
<dbReference type="NCBIfam" id="TIGR02351">
    <property type="entry name" value="thiH"/>
    <property type="match status" value="1"/>
</dbReference>
<accession>I4D6L0</accession>
<dbReference type="eggNOG" id="COG0502">
    <property type="taxonomic scope" value="Bacteria"/>
</dbReference>
<keyword evidence="4" id="KW-0479">Metal-binding</keyword>
<dbReference type="AlphaFoldDB" id="I4D6L0"/>
<dbReference type="SFLD" id="SFLDG01081">
    <property type="entry name" value="cleavage_of_the_Ca-Cb_bond_in"/>
    <property type="match status" value="1"/>
</dbReference>
<keyword evidence="6" id="KW-0411">Iron-sulfur</keyword>
<dbReference type="CDD" id="cd01335">
    <property type="entry name" value="Radical_SAM"/>
    <property type="match status" value="1"/>
</dbReference>
<dbReference type="InterPro" id="IPR007197">
    <property type="entry name" value="rSAM"/>
</dbReference>
<name>I4D6L0_DESAJ</name>
<dbReference type="InterPro" id="IPR034428">
    <property type="entry name" value="ThiH/NoCL/HydG-like"/>
</dbReference>
<evidence type="ECO:0000259" key="7">
    <source>
        <dbReference type="SMART" id="SM00876"/>
    </source>
</evidence>
<dbReference type="SMART" id="SM00876">
    <property type="entry name" value="BATS"/>
    <property type="match status" value="1"/>
</dbReference>
<dbReference type="GO" id="GO:0016829">
    <property type="term" value="F:lyase activity"/>
    <property type="evidence" value="ECO:0007669"/>
    <property type="project" value="UniProtKB-KW"/>
</dbReference>
<keyword evidence="5" id="KW-0408">Iron</keyword>
<dbReference type="InterPro" id="IPR010722">
    <property type="entry name" value="BATS_dom"/>
</dbReference>
<gene>
    <name evidence="8" type="ordered locus">Desaci_2488</name>
</gene>
<evidence type="ECO:0000256" key="5">
    <source>
        <dbReference type="ARBA" id="ARBA00023004"/>
    </source>
</evidence>
<dbReference type="InterPro" id="IPR012726">
    <property type="entry name" value="ThiH"/>
</dbReference>
<keyword evidence="2" id="KW-0004">4Fe-4S</keyword>
<dbReference type="InterPro" id="IPR058240">
    <property type="entry name" value="rSAM_sf"/>
</dbReference>
<dbReference type="Gene3D" id="3.20.20.70">
    <property type="entry name" value="Aldolase class I"/>
    <property type="match status" value="1"/>
</dbReference>
<dbReference type="HOGENOM" id="CLU_046249_1_0_9"/>
<dbReference type="SUPFAM" id="SSF102114">
    <property type="entry name" value="Radical SAM enzymes"/>
    <property type="match status" value="1"/>
</dbReference>
<proteinExistence type="predicted"/>
<dbReference type="STRING" id="646529.Desaci_2488"/>
<evidence type="ECO:0000256" key="1">
    <source>
        <dbReference type="ARBA" id="ARBA00001966"/>
    </source>
</evidence>
<dbReference type="KEGG" id="dai:Desaci_2488"/>
<sequence>MFFDEFKAWQKELTRYPFDQFSEIHVERALSHHRLDEFDFLALLSPAARPYLEQMALKAHRLTLQNFGKSILLFTPLYLANFCSNQCIYCSYNIKNEIVRRKLSFTEVEVEGKAIAAMGLQHLLLLTGESRKASSPEYIADCAKVLRPYFASLGIEVYPLEIKEYHTLYEAGIDTLTIYQEVYDEDIYASVHLAGPKRVHRYRLEAPERACEAGFSGVTIGALLGLGEWRKEAFFTGLHAAYLQRTYPEVEVAVSAPRMRPHVGSYQPLYPIGDAELVQILLAYRLFLQRAGITLSTRESAAMRDSLLPLGITKLSAGSLTSVGGYAETTETGSAQFEISDERSVEDVVKMLRTKGYQPVFCDWVNLRDKRDA</sequence>
<comment type="cofactor">
    <cofactor evidence="1">
        <name>[4Fe-4S] cluster</name>
        <dbReference type="ChEBI" id="CHEBI:49883"/>
    </cofactor>
</comment>
<dbReference type="PANTHER" id="PTHR43583:SF1">
    <property type="entry name" value="2-IMINOACETATE SYNTHASE"/>
    <property type="match status" value="1"/>
</dbReference>
<evidence type="ECO:0000256" key="3">
    <source>
        <dbReference type="ARBA" id="ARBA00022691"/>
    </source>
</evidence>
<keyword evidence="8" id="KW-0456">Lyase</keyword>